<evidence type="ECO:0000313" key="2">
    <source>
        <dbReference type="EMBL" id="RIV79255.1"/>
    </source>
</evidence>
<dbReference type="PROSITE" id="PS00086">
    <property type="entry name" value="CYTOCHROME_P450"/>
    <property type="match status" value="1"/>
</dbReference>
<dbReference type="GO" id="GO:0020037">
    <property type="term" value="F:heme binding"/>
    <property type="evidence" value="ECO:0007669"/>
    <property type="project" value="InterPro"/>
</dbReference>
<keyword evidence="1" id="KW-0560">Oxidoreductase</keyword>
<keyword evidence="3" id="KW-1185">Reference proteome</keyword>
<dbReference type="InterPro" id="IPR017972">
    <property type="entry name" value="Cyt_P450_CS"/>
</dbReference>
<keyword evidence="1" id="KW-0408">Iron</keyword>
<dbReference type="GO" id="GO:0005506">
    <property type="term" value="F:iron ion binding"/>
    <property type="evidence" value="ECO:0007669"/>
    <property type="project" value="InterPro"/>
</dbReference>
<organism evidence="2 3">
    <name type="scientific">Pelagerythrobacter aerophilus</name>
    <dbReference type="NCBI Taxonomy" id="2306995"/>
    <lineage>
        <taxon>Bacteria</taxon>
        <taxon>Pseudomonadati</taxon>
        <taxon>Pseudomonadota</taxon>
        <taxon>Alphaproteobacteria</taxon>
        <taxon>Sphingomonadales</taxon>
        <taxon>Erythrobacteraceae</taxon>
        <taxon>Pelagerythrobacter</taxon>
    </lineage>
</organism>
<comment type="similarity">
    <text evidence="1">Belongs to the cytochrome P450 family.</text>
</comment>
<dbReference type="Proteomes" id="UP000285092">
    <property type="component" value="Unassembled WGS sequence"/>
</dbReference>
<dbReference type="RefSeq" id="WP_119512087.1">
    <property type="nucleotide sequence ID" value="NZ_QXFK01000014.1"/>
</dbReference>
<dbReference type="GO" id="GO:0004497">
    <property type="term" value="F:monooxygenase activity"/>
    <property type="evidence" value="ECO:0007669"/>
    <property type="project" value="UniProtKB-KW"/>
</dbReference>
<keyword evidence="1" id="KW-0349">Heme</keyword>
<dbReference type="Pfam" id="PF00067">
    <property type="entry name" value="p450"/>
    <property type="match status" value="1"/>
</dbReference>
<dbReference type="GO" id="GO:0016705">
    <property type="term" value="F:oxidoreductase activity, acting on paired donors, with incorporation or reduction of molecular oxygen"/>
    <property type="evidence" value="ECO:0007669"/>
    <property type="project" value="InterPro"/>
</dbReference>
<keyword evidence="1" id="KW-0503">Monooxygenase</keyword>
<gene>
    <name evidence="2" type="ORF">D2V04_04435</name>
</gene>
<evidence type="ECO:0000256" key="1">
    <source>
        <dbReference type="RuleBase" id="RU000461"/>
    </source>
</evidence>
<proteinExistence type="inferred from homology"/>
<evidence type="ECO:0000313" key="3">
    <source>
        <dbReference type="Proteomes" id="UP000285092"/>
    </source>
</evidence>
<dbReference type="SUPFAM" id="SSF48264">
    <property type="entry name" value="Cytochrome P450"/>
    <property type="match status" value="1"/>
</dbReference>
<sequence>MRNRTELLDQLHEAGSTGEKAAWLAPGNLCVMDRKLALQILDNRDQAFVDHSDFFGRLGEQAPCRADQRAIARELLRLVSSRLSLLRKRAVFHLPETSHWPDLAFAIVHETLATVLVSDRRSERIRRAFNRFVHSVAAPEKRSLWSKVTSASLMHKILSEINSKNAINDAQYGDILEFIGGWRREMGDDVALRIFMSALFSIIKSLSLSLSWAVFYFVREGGQAGDERIMIKESMRHMPIAWMLERYPKKRMLVDDIEVDETTKLLISPYLLQRLKTPGQWEEGFDTTMWSHDAKELFWIPFGHGDHKCPAASFSLAFIEFVLRNMNLSRATVTELADADKPLVSAVLRPRQFLLTSKIAA</sequence>
<dbReference type="EMBL" id="QXFK01000014">
    <property type="protein sequence ID" value="RIV79255.1"/>
    <property type="molecule type" value="Genomic_DNA"/>
</dbReference>
<dbReference type="InterPro" id="IPR036396">
    <property type="entry name" value="Cyt_P450_sf"/>
</dbReference>
<accession>A0A418NIY5</accession>
<keyword evidence="1" id="KW-0479">Metal-binding</keyword>
<dbReference type="OrthoDB" id="4168525at2"/>
<dbReference type="AlphaFoldDB" id="A0A418NIY5"/>
<reference evidence="2 3" key="1">
    <citation type="submission" date="2018-08" db="EMBL/GenBank/DDBJ databases">
        <title>Altererythrobacter sp.Ery1 and Ery12, the genome sequencing of novel strains in genus Alterythrobacter.</title>
        <authorList>
            <person name="Cheng H."/>
            <person name="Wu Y.-H."/>
            <person name="Fang C."/>
            <person name="Xu X.-W."/>
        </authorList>
    </citation>
    <scope>NUCLEOTIDE SEQUENCE [LARGE SCALE GENOMIC DNA]</scope>
    <source>
        <strain evidence="2 3">Ery1</strain>
    </source>
</reference>
<comment type="caution">
    <text evidence="2">The sequence shown here is derived from an EMBL/GenBank/DDBJ whole genome shotgun (WGS) entry which is preliminary data.</text>
</comment>
<protein>
    <submittedName>
        <fullName evidence="2">Cytochrome P450</fullName>
    </submittedName>
</protein>
<dbReference type="Gene3D" id="1.10.630.10">
    <property type="entry name" value="Cytochrome P450"/>
    <property type="match status" value="1"/>
</dbReference>
<name>A0A418NIY5_9SPHN</name>
<dbReference type="InterPro" id="IPR001128">
    <property type="entry name" value="Cyt_P450"/>
</dbReference>